<dbReference type="PROSITE" id="PS50106">
    <property type="entry name" value="PDZ"/>
    <property type="match status" value="1"/>
</dbReference>
<dbReference type="InterPro" id="IPR036390">
    <property type="entry name" value="WH_DNA-bd_sf"/>
</dbReference>
<comment type="caution">
    <text evidence="4">The sequence shown here is derived from an EMBL/GenBank/DDBJ whole genome shotgun (WGS) entry which is preliminary data.</text>
</comment>
<dbReference type="Pfam" id="PF00610">
    <property type="entry name" value="DEP"/>
    <property type="match status" value="2"/>
</dbReference>
<evidence type="ECO:0000313" key="5">
    <source>
        <dbReference type="Proteomes" id="UP001634394"/>
    </source>
</evidence>
<feature type="domain" description="DEP" evidence="3">
    <location>
        <begin position="31"/>
        <end position="106"/>
    </location>
</feature>
<dbReference type="PROSITE" id="PS50186">
    <property type="entry name" value="DEP"/>
    <property type="match status" value="2"/>
</dbReference>
<dbReference type="PANTHER" id="PTHR22829">
    <property type="entry name" value="DEP DOMAIN PROTEIN"/>
    <property type="match status" value="1"/>
</dbReference>
<evidence type="ECO:0000256" key="1">
    <source>
        <dbReference type="SAM" id="MobiDB-lite"/>
    </source>
</evidence>
<organism evidence="4 5">
    <name type="scientific">Sinanodonta woodiana</name>
    <name type="common">Chinese pond mussel</name>
    <name type="synonym">Anodonta woodiana</name>
    <dbReference type="NCBI Taxonomy" id="1069815"/>
    <lineage>
        <taxon>Eukaryota</taxon>
        <taxon>Metazoa</taxon>
        <taxon>Spiralia</taxon>
        <taxon>Lophotrochozoa</taxon>
        <taxon>Mollusca</taxon>
        <taxon>Bivalvia</taxon>
        <taxon>Autobranchia</taxon>
        <taxon>Heteroconchia</taxon>
        <taxon>Palaeoheterodonta</taxon>
        <taxon>Unionida</taxon>
        <taxon>Unionoidea</taxon>
        <taxon>Unionidae</taxon>
        <taxon>Unioninae</taxon>
        <taxon>Sinanodonta</taxon>
    </lineage>
</organism>
<dbReference type="InterPro" id="IPR051832">
    <property type="entry name" value="mTOR-Rac_regulators"/>
</dbReference>
<evidence type="ECO:0000313" key="4">
    <source>
        <dbReference type="EMBL" id="KAL3869841.1"/>
    </source>
</evidence>
<gene>
    <name evidence="4" type="ORF">ACJMK2_042473</name>
</gene>
<dbReference type="Gene3D" id="1.10.10.10">
    <property type="entry name" value="Winged helix-like DNA-binding domain superfamily/Winged helix DNA-binding domain"/>
    <property type="match status" value="2"/>
</dbReference>
<evidence type="ECO:0000259" key="3">
    <source>
        <dbReference type="PROSITE" id="PS50186"/>
    </source>
</evidence>
<dbReference type="PANTHER" id="PTHR22829:SF16">
    <property type="entry name" value="PH DOMAIN-CONTAINING PROTEIN"/>
    <property type="match status" value="1"/>
</dbReference>
<dbReference type="Gene3D" id="2.30.42.10">
    <property type="match status" value="1"/>
</dbReference>
<feature type="domain" description="DEP" evidence="3">
    <location>
        <begin position="148"/>
        <end position="207"/>
    </location>
</feature>
<reference evidence="4 5" key="1">
    <citation type="submission" date="2024-11" db="EMBL/GenBank/DDBJ databases">
        <title>Chromosome-level genome assembly of the freshwater bivalve Anodonta woodiana.</title>
        <authorList>
            <person name="Chen X."/>
        </authorList>
    </citation>
    <scope>NUCLEOTIDE SEQUENCE [LARGE SCALE GENOMIC DNA]</scope>
    <source>
        <strain evidence="4">MN2024</strain>
        <tissue evidence="4">Gills</tissue>
    </source>
</reference>
<sequence length="410" mass="47389">MAVTMREMKDRSGSFTDMNEIFIIGEHIRQELQSFNLVKDRMYHLRRYRNCFVGKETVDWLVKRKHCANRREAVDGMRILQAANMLHHVCDDHVFKDEMLFFRFKREDASYTDDKDLTLFFSGWDLFYSASSKTSGICRNYEQNGERYRNAFFGSQFVDHLIIQGEAKSRIDAALLGRRLLEHDIIRHVTDDHHFRDDDHLLYQFSYDFQQKRILCDVFKFIKRKSTSLNHSSMESNDEIPIKKHDIGTRDITLAGKRDSQRHDSSGIDTADSDTGSYSSNRTASASSKEYEIREEISEEICAPASVLLRYATVEELESPDTPYVKQSIKISSDPVGFGFVIRGNSPTYVQTIDPLGPAAVAGLKVRQYIYSVNGINVLYMNHKEVAKMMMKSRSYINLVVMTHKRGTSL</sequence>
<feature type="compositionally biased region" description="Low complexity" evidence="1">
    <location>
        <begin position="277"/>
        <end position="288"/>
    </location>
</feature>
<protein>
    <recommendedName>
        <fullName evidence="6">DEP domain-containing mTOR-interacting protein</fullName>
    </recommendedName>
</protein>
<proteinExistence type="predicted"/>
<accession>A0ABD3W7F4</accession>
<name>A0ABD3W7F4_SINWO</name>
<dbReference type="Pfam" id="PF00595">
    <property type="entry name" value="PDZ"/>
    <property type="match status" value="1"/>
</dbReference>
<dbReference type="InterPro" id="IPR036388">
    <property type="entry name" value="WH-like_DNA-bd_sf"/>
</dbReference>
<dbReference type="SUPFAM" id="SSF46785">
    <property type="entry name" value="Winged helix' DNA-binding domain"/>
    <property type="match status" value="2"/>
</dbReference>
<feature type="compositionally biased region" description="Basic and acidic residues" evidence="1">
    <location>
        <begin position="256"/>
        <end position="266"/>
    </location>
</feature>
<dbReference type="Proteomes" id="UP001634394">
    <property type="component" value="Unassembled WGS sequence"/>
</dbReference>
<dbReference type="InterPro" id="IPR000591">
    <property type="entry name" value="DEP_dom"/>
</dbReference>
<feature type="domain" description="PDZ" evidence="2">
    <location>
        <begin position="328"/>
        <end position="405"/>
    </location>
</feature>
<dbReference type="EMBL" id="JBJQND010000008">
    <property type="protein sequence ID" value="KAL3869841.1"/>
    <property type="molecule type" value="Genomic_DNA"/>
</dbReference>
<feature type="region of interest" description="Disordered" evidence="1">
    <location>
        <begin position="254"/>
        <end position="290"/>
    </location>
</feature>
<evidence type="ECO:0000259" key="2">
    <source>
        <dbReference type="PROSITE" id="PS50106"/>
    </source>
</evidence>
<keyword evidence="5" id="KW-1185">Reference proteome</keyword>
<dbReference type="SMART" id="SM00228">
    <property type="entry name" value="PDZ"/>
    <property type="match status" value="1"/>
</dbReference>
<dbReference type="SUPFAM" id="SSF50156">
    <property type="entry name" value="PDZ domain-like"/>
    <property type="match status" value="1"/>
</dbReference>
<evidence type="ECO:0008006" key="6">
    <source>
        <dbReference type="Google" id="ProtNLM"/>
    </source>
</evidence>
<dbReference type="InterPro" id="IPR001478">
    <property type="entry name" value="PDZ"/>
</dbReference>
<dbReference type="InterPro" id="IPR036034">
    <property type="entry name" value="PDZ_sf"/>
</dbReference>
<dbReference type="SMART" id="SM00049">
    <property type="entry name" value="DEP"/>
    <property type="match status" value="2"/>
</dbReference>
<dbReference type="AlphaFoldDB" id="A0ABD3W7F4"/>